<dbReference type="EMBL" id="CP015622">
    <property type="protein sequence ID" value="ANE03959.1"/>
    <property type="molecule type" value="Genomic_DNA"/>
</dbReference>
<proteinExistence type="predicted"/>
<gene>
    <name evidence="1" type="ORF">ccrud_06870</name>
</gene>
<organism evidence="1 2">
    <name type="scientific">Corynebacterium crudilactis</name>
    <dbReference type="NCBI Taxonomy" id="1652495"/>
    <lineage>
        <taxon>Bacteria</taxon>
        <taxon>Bacillati</taxon>
        <taxon>Actinomycetota</taxon>
        <taxon>Actinomycetes</taxon>
        <taxon>Mycobacteriales</taxon>
        <taxon>Corynebacteriaceae</taxon>
        <taxon>Corynebacterium</taxon>
    </lineage>
</organism>
<name>A0A172QTC2_9CORY</name>
<sequence>MQIVMVGDLEQRVRSDTTLDPQEFAAELCEDPAFAPLTQSFRIGETMAAGLADAWNKPIVGGTPKREEPYMCSHILF</sequence>
<evidence type="ECO:0000313" key="1">
    <source>
        <dbReference type="EMBL" id="ANE03959.1"/>
    </source>
</evidence>
<accession>A0A172QTC2</accession>
<dbReference type="STRING" id="1652495.ccrud_06870"/>
<protein>
    <submittedName>
        <fullName evidence="1">Uncharacterized protein</fullName>
    </submittedName>
</protein>
<evidence type="ECO:0000313" key="2">
    <source>
        <dbReference type="Proteomes" id="UP000076929"/>
    </source>
</evidence>
<dbReference type="Proteomes" id="UP000076929">
    <property type="component" value="Chromosome"/>
</dbReference>
<dbReference type="KEGG" id="ccjz:ccrud_06870"/>
<keyword evidence="2" id="KW-1185">Reference proteome</keyword>
<reference evidence="1 2" key="1">
    <citation type="submission" date="2016-05" db="EMBL/GenBank/DDBJ databases">
        <title>Complete genome sequence of Corynebacterium crudilactis, a new Corynebacterium species isolated from raw cow's milk.</title>
        <authorList>
            <person name="Christian R."/>
            <person name="Zimmermann J."/>
            <person name="Lipski A."/>
            <person name="Kalinowski J."/>
        </authorList>
    </citation>
    <scope>NUCLEOTIDE SEQUENCE [LARGE SCALE GENOMIC DNA]</scope>
    <source>
        <strain evidence="1 2">JZ16</strain>
    </source>
</reference>
<dbReference type="AlphaFoldDB" id="A0A172QTC2"/>